<dbReference type="InterPro" id="IPR027806">
    <property type="entry name" value="HARBI1_dom"/>
</dbReference>
<dbReference type="Ensembl" id="ENSPNAT00000068020.1">
    <property type="protein sequence ID" value="ENSPNAP00000054080.1"/>
    <property type="gene ID" value="ENSPNAG00000033162.1"/>
</dbReference>
<keyword evidence="2" id="KW-0479">Metal-binding</keyword>
<dbReference type="Pfam" id="PF13613">
    <property type="entry name" value="HTH_Tnp_4"/>
    <property type="match status" value="1"/>
</dbReference>
<evidence type="ECO:0000256" key="2">
    <source>
        <dbReference type="ARBA" id="ARBA00022723"/>
    </source>
</evidence>
<accession>A0AAR2JPY5</accession>
<proteinExistence type="predicted"/>
<dbReference type="Proteomes" id="UP001501920">
    <property type="component" value="Chromosome 25"/>
</dbReference>
<organism evidence="5 6">
    <name type="scientific">Pygocentrus nattereri</name>
    <name type="common">Red-bellied piranha</name>
    <dbReference type="NCBI Taxonomy" id="42514"/>
    <lineage>
        <taxon>Eukaryota</taxon>
        <taxon>Metazoa</taxon>
        <taxon>Chordata</taxon>
        <taxon>Craniata</taxon>
        <taxon>Vertebrata</taxon>
        <taxon>Euteleostomi</taxon>
        <taxon>Actinopterygii</taxon>
        <taxon>Neopterygii</taxon>
        <taxon>Teleostei</taxon>
        <taxon>Ostariophysi</taxon>
        <taxon>Characiformes</taxon>
        <taxon>Characoidei</taxon>
        <taxon>Pygocentrus</taxon>
    </lineage>
</organism>
<reference evidence="5" key="3">
    <citation type="submission" date="2025-09" db="UniProtKB">
        <authorList>
            <consortium name="Ensembl"/>
        </authorList>
    </citation>
    <scope>IDENTIFICATION</scope>
</reference>
<evidence type="ECO:0000256" key="1">
    <source>
        <dbReference type="ARBA" id="ARBA00001968"/>
    </source>
</evidence>
<protein>
    <recommendedName>
        <fullName evidence="7">DDE Tnp4 domain-containing protein</fullName>
    </recommendedName>
</protein>
<keyword evidence="6" id="KW-1185">Reference proteome</keyword>
<feature type="domain" description="Transposase Helix-turn-helix" evidence="4">
    <location>
        <begin position="48"/>
        <end position="71"/>
    </location>
</feature>
<dbReference type="AlphaFoldDB" id="A0AAR2JPY5"/>
<dbReference type="GeneTree" id="ENSGT00940000164656"/>
<dbReference type="InterPro" id="IPR027805">
    <property type="entry name" value="Transposase_HTH_dom"/>
</dbReference>
<evidence type="ECO:0008006" key="7">
    <source>
        <dbReference type="Google" id="ProtNLM"/>
    </source>
</evidence>
<evidence type="ECO:0000259" key="3">
    <source>
        <dbReference type="Pfam" id="PF13359"/>
    </source>
</evidence>
<feature type="domain" description="DDE Tnp4" evidence="3">
    <location>
        <begin position="110"/>
        <end position="252"/>
    </location>
</feature>
<name>A0AAR2JPY5_PYGNA</name>
<evidence type="ECO:0000313" key="5">
    <source>
        <dbReference type="Ensembl" id="ENSPNAP00000054080.1"/>
    </source>
</evidence>
<evidence type="ECO:0000313" key="6">
    <source>
        <dbReference type="Proteomes" id="UP001501920"/>
    </source>
</evidence>
<dbReference type="PANTHER" id="PTHR23080:SF143">
    <property type="entry name" value="SI:DKEY-56D12.4"/>
    <property type="match status" value="1"/>
</dbReference>
<dbReference type="Pfam" id="PF13359">
    <property type="entry name" value="DDE_Tnp_4"/>
    <property type="match status" value="1"/>
</dbReference>
<sequence length="254" mass="29506">MKGRSLTFAQLYILSEKGTKLSLGQCSLGWNPQRFISVPLEYNNCLQLHPKDQLLMTLMKLRLNLLQDDIAEMEKKMRCYIPWLSRDTFQATMPQCFREHYPNTTCRPHNLDSYSHYYGQNTIKYFVVIAPCGLIMFISPAYRGRCNDKFVAANSGFLEYLRPGDEFMTDRGFVIQDLVHERKVKLILPAFTKRGMQLSEEDTTNAKRIANVRAHVEQVTRRLKNFRIISQTVPINLAPKFDKILRVCVALCDQ</sequence>
<dbReference type="PANTHER" id="PTHR23080">
    <property type="entry name" value="THAP DOMAIN PROTEIN"/>
    <property type="match status" value="1"/>
</dbReference>
<evidence type="ECO:0000259" key="4">
    <source>
        <dbReference type="Pfam" id="PF13613"/>
    </source>
</evidence>
<comment type="cofactor">
    <cofactor evidence="1">
        <name>a divalent metal cation</name>
        <dbReference type="ChEBI" id="CHEBI:60240"/>
    </cofactor>
</comment>
<reference evidence="5" key="2">
    <citation type="submission" date="2025-08" db="UniProtKB">
        <authorList>
            <consortium name="Ensembl"/>
        </authorList>
    </citation>
    <scope>IDENTIFICATION</scope>
</reference>
<reference evidence="5 6" key="1">
    <citation type="submission" date="2020-10" db="EMBL/GenBank/DDBJ databases">
        <title>Pygocentrus nattereri (red-bellied piranha) genome, fPygNat1, primary haplotype.</title>
        <authorList>
            <person name="Myers G."/>
            <person name="Meyer A."/>
            <person name="Karagic N."/>
            <person name="Pippel M."/>
            <person name="Winkler S."/>
            <person name="Tracey A."/>
            <person name="Wood J."/>
            <person name="Formenti G."/>
            <person name="Howe K."/>
            <person name="Fedrigo O."/>
            <person name="Jarvis E.D."/>
        </authorList>
    </citation>
    <scope>NUCLEOTIDE SEQUENCE [LARGE SCALE GENOMIC DNA]</scope>
</reference>
<dbReference type="GO" id="GO:0046872">
    <property type="term" value="F:metal ion binding"/>
    <property type="evidence" value="ECO:0007669"/>
    <property type="project" value="UniProtKB-KW"/>
</dbReference>